<proteinExistence type="predicted"/>
<name>A0A932ENI0_9BACT</name>
<dbReference type="Proteomes" id="UP000779809">
    <property type="component" value="Unassembled WGS sequence"/>
</dbReference>
<evidence type="ECO:0000256" key="1">
    <source>
        <dbReference type="SAM" id="MobiDB-lite"/>
    </source>
</evidence>
<evidence type="ECO:0008006" key="4">
    <source>
        <dbReference type="Google" id="ProtNLM"/>
    </source>
</evidence>
<dbReference type="EMBL" id="JACPNR010000004">
    <property type="protein sequence ID" value="MBI2677339.1"/>
    <property type="molecule type" value="Genomic_DNA"/>
</dbReference>
<evidence type="ECO:0000313" key="2">
    <source>
        <dbReference type="EMBL" id="MBI2677339.1"/>
    </source>
</evidence>
<gene>
    <name evidence="2" type="ORF">HYX28_01005</name>
</gene>
<comment type="caution">
    <text evidence="2">The sequence shown here is derived from an EMBL/GenBank/DDBJ whole genome shotgun (WGS) entry which is preliminary data.</text>
</comment>
<feature type="compositionally biased region" description="Basic and acidic residues" evidence="1">
    <location>
        <begin position="1"/>
        <end position="12"/>
    </location>
</feature>
<evidence type="ECO:0000313" key="3">
    <source>
        <dbReference type="Proteomes" id="UP000779809"/>
    </source>
</evidence>
<protein>
    <recommendedName>
        <fullName evidence="4">DUF2336 domain-containing protein</fullName>
    </recommendedName>
</protein>
<organism evidence="2 3">
    <name type="scientific">Candidatus Korobacter versatilis</name>
    <dbReference type="NCBI Taxonomy" id="658062"/>
    <lineage>
        <taxon>Bacteria</taxon>
        <taxon>Pseudomonadati</taxon>
        <taxon>Acidobacteriota</taxon>
        <taxon>Terriglobia</taxon>
        <taxon>Terriglobales</taxon>
        <taxon>Candidatus Korobacteraceae</taxon>
        <taxon>Candidatus Korobacter</taxon>
    </lineage>
</organism>
<dbReference type="AlphaFoldDB" id="A0A932ENI0"/>
<reference evidence="2" key="1">
    <citation type="submission" date="2020-07" db="EMBL/GenBank/DDBJ databases">
        <title>Huge and variable diversity of episymbiotic CPR bacteria and DPANN archaea in groundwater ecosystems.</title>
        <authorList>
            <person name="He C.Y."/>
            <person name="Keren R."/>
            <person name="Whittaker M."/>
            <person name="Farag I.F."/>
            <person name="Doudna J."/>
            <person name="Cate J.H.D."/>
            <person name="Banfield J.F."/>
        </authorList>
    </citation>
    <scope>NUCLEOTIDE SEQUENCE</scope>
    <source>
        <strain evidence="2">NC_groundwater_580_Pr5_B-0.1um_64_19</strain>
    </source>
</reference>
<feature type="region of interest" description="Disordered" evidence="1">
    <location>
        <begin position="1"/>
        <end position="22"/>
    </location>
</feature>
<sequence>MSEKTSGNDKKAPPLTAAQQAALEARIRSDSAEVLKEVGGSAQLDEDLALSLLARRDLPAAAIEAVAKNGAVIKHRKVIAAVVMHPRTPRHVSLPVARHLYTFELMQIALTPAVAADVKMAAEETIVARLESVSAGERLTLARRASNRVAGALLLDPDPRVVEAALASPMMNEAAIVKAVMREEAPEHSVAQVARHPKWSVRRDIQIALLRNDKTPLARVLAFAQHLPTQTLRDVLSHSRLSANVKMYLLEELGIREKQQREREAGG</sequence>
<accession>A0A932ENI0</accession>
<feature type="compositionally biased region" description="Low complexity" evidence="1">
    <location>
        <begin position="13"/>
        <end position="22"/>
    </location>
</feature>